<keyword evidence="1" id="KW-0805">Transcription regulation</keyword>
<evidence type="ECO:0000313" key="5">
    <source>
        <dbReference type="EMBL" id="UQS81881.1"/>
    </source>
</evidence>
<dbReference type="PANTHER" id="PTHR42756:SF1">
    <property type="entry name" value="TRANSCRIPTIONAL REPRESSOR OF EMRAB OPERON"/>
    <property type="match status" value="1"/>
</dbReference>
<keyword evidence="3" id="KW-0804">Transcription</keyword>
<reference evidence="5" key="1">
    <citation type="journal article" date="2022" name="Int. J. Syst. Evol. Microbiol.">
        <title>Apilactobacillus apisilvae sp. nov., Nicolia spurrieriana gen. nov. sp. nov., Bombilactobacillus folatiphilus sp. nov. and Bombilactobacillus thymidiniphilus sp. nov., four new lactic acid bacterial isolates from stingless bees Tetragonula carbonaria and Austroplebeia australis.</title>
        <authorList>
            <person name="Oliphant S.A."/>
            <person name="Watson-Haigh N.S."/>
            <person name="Sumby K.M."/>
            <person name="Gardner J."/>
            <person name="Groom S."/>
            <person name="Jiranek V."/>
        </authorList>
    </citation>
    <scope>NUCLEOTIDE SEQUENCE</scope>
    <source>
        <strain evidence="5">SG4_D2</strain>
    </source>
</reference>
<feature type="domain" description="HTH marR-type" evidence="4">
    <location>
        <begin position="2"/>
        <end position="136"/>
    </location>
</feature>
<evidence type="ECO:0000256" key="3">
    <source>
        <dbReference type="ARBA" id="ARBA00023163"/>
    </source>
</evidence>
<dbReference type="PRINTS" id="PR00598">
    <property type="entry name" value="HTHMARR"/>
</dbReference>
<dbReference type="Gene3D" id="1.10.10.10">
    <property type="entry name" value="Winged helix-like DNA-binding domain superfamily/Winged helix DNA-binding domain"/>
    <property type="match status" value="1"/>
</dbReference>
<protein>
    <submittedName>
        <fullName evidence="5">MarR family winged helix-turn-helix transcriptional regulator</fullName>
    </submittedName>
</protein>
<dbReference type="InterPro" id="IPR000835">
    <property type="entry name" value="HTH_MarR-typ"/>
</dbReference>
<dbReference type="InterPro" id="IPR036388">
    <property type="entry name" value="WH-like_DNA-bd_sf"/>
</dbReference>
<evidence type="ECO:0000313" key="6">
    <source>
        <dbReference type="Proteomes" id="UP000831495"/>
    </source>
</evidence>
<evidence type="ECO:0000256" key="1">
    <source>
        <dbReference type="ARBA" id="ARBA00023015"/>
    </source>
</evidence>
<keyword evidence="6" id="KW-1185">Reference proteome</keyword>
<dbReference type="PROSITE" id="PS50995">
    <property type="entry name" value="HTH_MARR_2"/>
    <property type="match status" value="1"/>
</dbReference>
<dbReference type="RefSeq" id="WP_249514149.1">
    <property type="nucleotide sequence ID" value="NZ_CP093366.1"/>
</dbReference>
<name>A0ABY4P8F5_9LACO</name>
<dbReference type="PANTHER" id="PTHR42756">
    <property type="entry name" value="TRANSCRIPTIONAL REGULATOR, MARR"/>
    <property type="match status" value="1"/>
</dbReference>
<accession>A0ABY4P8F5</accession>
<dbReference type="SUPFAM" id="SSF46785">
    <property type="entry name" value="Winged helix' DNA-binding domain"/>
    <property type="match status" value="1"/>
</dbReference>
<evidence type="ECO:0000256" key="2">
    <source>
        <dbReference type="ARBA" id="ARBA00023125"/>
    </source>
</evidence>
<gene>
    <name evidence="5" type="ORF">MOO45_06720</name>
</gene>
<organism evidence="5 6">
    <name type="scientific">Bombilactobacillus folatiphilus</name>
    <dbReference type="NCBI Taxonomy" id="2923362"/>
    <lineage>
        <taxon>Bacteria</taxon>
        <taxon>Bacillati</taxon>
        <taxon>Bacillota</taxon>
        <taxon>Bacilli</taxon>
        <taxon>Lactobacillales</taxon>
        <taxon>Lactobacillaceae</taxon>
        <taxon>Bombilactobacillus</taxon>
    </lineage>
</organism>
<dbReference type="Proteomes" id="UP000831495">
    <property type="component" value="Chromosome"/>
</dbReference>
<dbReference type="SMART" id="SM00347">
    <property type="entry name" value="HTH_MARR"/>
    <property type="match status" value="1"/>
</dbReference>
<dbReference type="EMBL" id="CP093366">
    <property type="protein sequence ID" value="UQS81881.1"/>
    <property type="molecule type" value="Genomic_DNA"/>
</dbReference>
<evidence type="ECO:0000259" key="4">
    <source>
        <dbReference type="PROSITE" id="PS50995"/>
    </source>
</evidence>
<proteinExistence type="predicted"/>
<keyword evidence="2" id="KW-0238">DNA-binding</keyword>
<sequence>MKQDTARHLKIAARNLTHNFDLFAQHYQLTGAQMSFIDYLNDHCDTEVLQRDLEQEFNIQRSTATLILQRMEKKSLVKRQPAKQDARQRAVSLTDQSQAIVTVVQNYMQQQQQKLEYNFSTAEIAIFEKILRYYQQQEN</sequence>
<dbReference type="InterPro" id="IPR036390">
    <property type="entry name" value="WH_DNA-bd_sf"/>
</dbReference>
<dbReference type="Pfam" id="PF12802">
    <property type="entry name" value="MarR_2"/>
    <property type="match status" value="1"/>
</dbReference>